<dbReference type="EMBL" id="RBIL01000001">
    <property type="protein sequence ID" value="RKQ91273.1"/>
    <property type="molecule type" value="Genomic_DNA"/>
</dbReference>
<accession>A0A660LBN3</accession>
<evidence type="ECO:0008006" key="4">
    <source>
        <dbReference type="Google" id="ProtNLM"/>
    </source>
</evidence>
<keyword evidence="1" id="KW-0732">Signal</keyword>
<keyword evidence="3" id="KW-1185">Reference proteome</keyword>
<dbReference type="Proteomes" id="UP000278962">
    <property type="component" value="Unassembled WGS sequence"/>
</dbReference>
<dbReference type="OrthoDB" id="5244057at2"/>
<dbReference type="RefSeq" id="WP_147447647.1">
    <property type="nucleotide sequence ID" value="NZ_RBIL01000001.1"/>
</dbReference>
<feature type="chain" id="PRO_5024917785" description="WxL domain-containing protein" evidence="1">
    <location>
        <begin position="25"/>
        <end position="255"/>
    </location>
</feature>
<comment type="caution">
    <text evidence="2">The sequence shown here is derived from an EMBL/GenBank/DDBJ whole genome shotgun (WGS) entry which is preliminary data.</text>
</comment>
<feature type="signal peptide" evidence="1">
    <location>
        <begin position="1"/>
        <end position="24"/>
    </location>
</feature>
<sequence>MIRPWKVFVSAAVGAAILPCTAFAAPTITITTPENGKAYAKGSTLTLAYTCSADAVSCMATRGSDPAVLASGAALDTSTVGSSYITVTARDAGGSTAVSQSAYSVTESGTDPGNVPATLNLNLGTPTAFSPFLPGLTKDYFATLNAQIVSTAGDLTLTVNDAATTNVGKLVNGPHALPQAVQAGAVKVPATGTPPAPSSYAPLGGASNPTTLLTYDGPVSGSAAITFKQPVAETDALRTGSYTKTLTFTISTTTP</sequence>
<organism evidence="2 3">
    <name type="scientific">Solirubrobacter pauli</name>
    <dbReference type="NCBI Taxonomy" id="166793"/>
    <lineage>
        <taxon>Bacteria</taxon>
        <taxon>Bacillati</taxon>
        <taxon>Actinomycetota</taxon>
        <taxon>Thermoleophilia</taxon>
        <taxon>Solirubrobacterales</taxon>
        <taxon>Solirubrobacteraceae</taxon>
        <taxon>Solirubrobacter</taxon>
    </lineage>
</organism>
<dbReference type="AlphaFoldDB" id="A0A660LBN3"/>
<gene>
    <name evidence="2" type="ORF">C8N24_1095</name>
</gene>
<name>A0A660LBN3_9ACTN</name>
<evidence type="ECO:0000313" key="3">
    <source>
        <dbReference type="Proteomes" id="UP000278962"/>
    </source>
</evidence>
<protein>
    <recommendedName>
        <fullName evidence="4">WxL domain-containing protein</fullName>
    </recommendedName>
</protein>
<reference evidence="2 3" key="1">
    <citation type="submission" date="2018-10" db="EMBL/GenBank/DDBJ databases">
        <title>Genomic Encyclopedia of Archaeal and Bacterial Type Strains, Phase II (KMG-II): from individual species to whole genera.</title>
        <authorList>
            <person name="Goeker M."/>
        </authorList>
    </citation>
    <scope>NUCLEOTIDE SEQUENCE [LARGE SCALE GENOMIC DNA]</scope>
    <source>
        <strain evidence="2 3">DSM 14954</strain>
    </source>
</reference>
<evidence type="ECO:0000313" key="2">
    <source>
        <dbReference type="EMBL" id="RKQ91273.1"/>
    </source>
</evidence>
<evidence type="ECO:0000256" key="1">
    <source>
        <dbReference type="SAM" id="SignalP"/>
    </source>
</evidence>
<proteinExistence type="predicted"/>